<accession>A0A2R7YWN8</accession>
<gene>
    <name evidence="2" type="ORF">C7S10_13610</name>
</gene>
<dbReference type="AlphaFoldDB" id="A0A2R7YWN8"/>
<keyword evidence="3" id="KW-1185">Reference proteome</keyword>
<keyword evidence="1" id="KW-0812">Transmembrane</keyword>
<comment type="caution">
    <text evidence="2">The sequence shown here is derived from an EMBL/GenBank/DDBJ whole genome shotgun (WGS) entry which is preliminary data.</text>
</comment>
<feature type="transmembrane region" description="Helical" evidence="1">
    <location>
        <begin position="321"/>
        <end position="344"/>
    </location>
</feature>
<reference evidence="2 3" key="1">
    <citation type="submission" date="2018-03" db="EMBL/GenBank/DDBJ databases">
        <authorList>
            <person name="Keele B.F."/>
        </authorList>
    </citation>
    <scope>NUCLEOTIDE SEQUENCE [LARGE SCALE GENOMIC DNA]</scope>
    <source>
        <strain evidence="2 3">IB-3</strain>
    </source>
</reference>
<sequence>MPSPLAHGLGGGSDLPIPASFAIAGGTAALVLSFTILVLAWRGAKFVNVEGGRAAPSWLTAALDSRALTVVARGSGLALLAYVGWAAICGQDLLSNPTFGVVYVWLWIGIVPTSLLLGPFFKAVSPARTLHLGLARLAGLDPTEGLFRLPPRLGYWPAATGLLAFVWLELVYPGNQYLGPVRLWFALYFATTVIGALLFGSRWLERADPFEVYSTLVGRLSVWGRTSTGGLVLRTPLRNLAGIPAEPGLVAVVSVLLGSTAFDSFRASNSWLRFSQTTTASVPLLETTLLLVACGVVAVTFTLATMSVGDDTGLSRRRHPAAMAHSIVPIIVGYMVAHYLTFFVETGQETLALMSDPLTDGSDLLGTADLRVNYWLSLHPTFLATTKVLAIVIGHVVGVVAAHDRSLQLLPAKRQLSGQLPLLAAMTLYTFAGLYLLFGV</sequence>
<feature type="transmembrane region" description="Helical" evidence="1">
    <location>
        <begin position="381"/>
        <end position="400"/>
    </location>
</feature>
<evidence type="ECO:0000313" key="3">
    <source>
        <dbReference type="Proteomes" id="UP000244867"/>
    </source>
</evidence>
<dbReference type="Proteomes" id="UP000244867">
    <property type="component" value="Unassembled WGS sequence"/>
</dbReference>
<feature type="transmembrane region" description="Helical" evidence="1">
    <location>
        <begin position="184"/>
        <end position="204"/>
    </location>
</feature>
<name>A0A2R7YWN8_9ACTN</name>
<feature type="transmembrane region" description="Helical" evidence="1">
    <location>
        <begin position="67"/>
        <end position="88"/>
    </location>
</feature>
<evidence type="ECO:0008006" key="4">
    <source>
        <dbReference type="Google" id="ProtNLM"/>
    </source>
</evidence>
<organism evidence="2 3">
    <name type="scientific">Nocardioides currus</name>
    <dbReference type="NCBI Taxonomy" id="2133958"/>
    <lineage>
        <taxon>Bacteria</taxon>
        <taxon>Bacillati</taxon>
        <taxon>Actinomycetota</taxon>
        <taxon>Actinomycetes</taxon>
        <taxon>Propionibacteriales</taxon>
        <taxon>Nocardioidaceae</taxon>
        <taxon>Nocardioides</taxon>
    </lineage>
</organism>
<feature type="transmembrane region" description="Helical" evidence="1">
    <location>
        <begin position="20"/>
        <end position="41"/>
    </location>
</feature>
<proteinExistence type="predicted"/>
<feature type="transmembrane region" description="Helical" evidence="1">
    <location>
        <begin position="153"/>
        <end position="172"/>
    </location>
</feature>
<feature type="transmembrane region" description="Helical" evidence="1">
    <location>
        <begin position="248"/>
        <end position="268"/>
    </location>
</feature>
<feature type="transmembrane region" description="Helical" evidence="1">
    <location>
        <begin position="100"/>
        <end position="121"/>
    </location>
</feature>
<keyword evidence="1" id="KW-1133">Transmembrane helix</keyword>
<keyword evidence="1" id="KW-0472">Membrane</keyword>
<protein>
    <recommendedName>
        <fullName evidence="4">Fenitrothion hydrolase</fullName>
    </recommendedName>
</protein>
<evidence type="ECO:0000313" key="2">
    <source>
        <dbReference type="EMBL" id="PUA80817.1"/>
    </source>
</evidence>
<feature type="transmembrane region" description="Helical" evidence="1">
    <location>
        <begin position="420"/>
        <end position="438"/>
    </location>
</feature>
<feature type="transmembrane region" description="Helical" evidence="1">
    <location>
        <begin position="288"/>
        <end position="309"/>
    </location>
</feature>
<dbReference type="EMBL" id="PYXZ01000005">
    <property type="protein sequence ID" value="PUA80817.1"/>
    <property type="molecule type" value="Genomic_DNA"/>
</dbReference>
<dbReference type="OrthoDB" id="8168962at2"/>
<evidence type="ECO:0000256" key="1">
    <source>
        <dbReference type="SAM" id="Phobius"/>
    </source>
</evidence>